<evidence type="ECO:0000313" key="1">
    <source>
        <dbReference type="EMBL" id="SFK58518.1"/>
    </source>
</evidence>
<dbReference type="RefSeq" id="WP_051864784.1">
    <property type="nucleotide sequence ID" value="NZ_JBEZDZ010000028.1"/>
</dbReference>
<proteinExistence type="predicted"/>
<protein>
    <submittedName>
        <fullName evidence="1">Uncharacterized protein</fullName>
    </submittedName>
</protein>
<accession>A0A1I4APS0</accession>
<dbReference type="AlphaFoldDB" id="A0A1I4APS0"/>
<dbReference type="Proteomes" id="UP000199111">
    <property type="component" value="Unassembled WGS sequence"/>
</dbReference>
<evidence type="ECO:0000313" key="2">
    <source>
        <dbReference type="Proteomes" id="UP000199111"/>
    </source>
</evidence>
<dbReference type="EMBL" id="FOQY01000029">
    <property type="protein sequence ID" value="SFK58518.1"/>
    <property type="molecule type" value="Genomic_DNA"/>
</dbReference>
<name>A0A1I4APS0_9ACTN</name>
<organism evidence="1 2">
    <name type="scientific">Streptosporangium canum</name>
    <dbReference type="NCBI Taxonomy" id="324952"/>
    <lineage>
        <taxon>Bacteria</taxon>
        <taxon>Bacillati</taxon>
        <taxon>Actinomycetota</taxon>
        <taxon>Actinomycetes</taxon>
        <taxon>Streptosporangiales</taxon>
        <taxon>Streptosporangiaceae</taxon>
        <taxon>Streptosporangium</taxon>
    </lineage>
</organism>
<keyword evidence="2" id="KW-1185">Reference proteome</keyword>
<sequence>MNPQDVNETITVEADGVGTASAICPINTALINGGYANPDGLLVTANLANLANNSWAVTARNEGLLPAQITSHATCWPLS</sequence>
<gene>
    <name evidence="1" type="ORF">SAMN05216275_12924</name>
</gene>
<reference evidence="2" key="1">
    <citation type="submission" date="2016-10" db="EMBL/GenBank/DDBJ databases">
        <authorList>
            <person name="Varghese N."/>
            <person name="Submissions S."/>
        </authorList>
    </citation>
    <scope>NUCLEOTIDE SEQUENCE [LARGE SCALE GENOMIC DNA]</scope>
    <source>
        <strain evidence="2">CGMCC 4.2126</strain>
    </source>
</reference>